<evidence type="ECO:0000256" key="2">
    <source>
        <dbReference type="SAM" id="Phobius"/>
    </source>
</evidence>
<keyword evidence="2" id="KW-1133">Transmembrane helix</keyword>
<evidence type="ECO:0000313" key="3">
    <source>
        <dbReference type="EMBL" id="KIK52378.1"/>
    </source>
</evidence>
<sequence length="257" mass="28713">MVEYITIHIPRLFPSFISVILFLSFLLCIPALVLSLLNHDREVEGLGITAIILTSTFHLVIIVWTFFHAKNHDPPLESDPFNILTRPLPQSSSSAQESPRYYTTAGTICAYALGAFWFFCFAINTQDIVTGPDLYLTVEVSGKWRLGVEIAESVMMGLEGVLAFSLAGFCTVARKRIRQRSAENQMQHTNGLLRTITNESVESILPGRNDDEIRERSRFSSDSSLLRPPPATLKKKPSFFSKPSPLHIVVNSMPATQ</sequence>
<reference evidence="3 4" key="1">
    <citation type="submission" date="2014-04" db="EMBL/GenBank/DDBJ databases">
        <title>Evolutionary Origins and Diversification of the Mycorrhizal Mutualists.</title>
        <authorList>
            <consortium name="DOE Joint Genome Institute"/>
            <consortium name="Mycorrhizal Genomics Consortium"/>
            <person name="Kohler A."/>
            <person name="Kuo A."/>
            <person name="Nagy L.G."/>
            <person name="Floudas D."/>
            <person name="Copeland A."/>
            <person name="Barry K.W."/>
            <person name="Cichocki N."/>
            <person name="Veneault-Fourrey C."/>
            <person name="LaButti K."/>
            <person name="Lindquist E.A."/>
            <person name="Lipzen A."/>
            <person name="Lundell T."/>
            <person name="Morin E."/>
            <person name="Murat C."/>
            <person name="Riley R."/>
            <person name="Ohm R."/>
            <person name="Sun H."/>
            <person name="Tunlid A."/>
            <person name="Henrissat B."/>
            <person name="Grigoriev I.V."/>
            <person name="Hibbett D.S."/>
            <person name="Martin F."/>
        </authorList>
    </citation>
    <scope>NUCLEOTIDE SEQUENCE [LARGE SCALE GENOMIC DNA]</scope>
    <source>
        <strain evidence="3 4">FD-317 M1</strain>
    </source>
</reference>
<gene>
    <name evidence="3" type="ORF">GYMLUDRAFT_251314</name>
</gene>
<protein>
    <submittedName>
        <fullName evidence="3">Uncharacterized protein</fullName>
    </submittedName>
</protein>
<keyword evidence="2" id="KW-0812">Transmembrane</keyword>
<dbReference type="Proteomes" id="UP000053593">
    <property type="component" value="Unassembled WGS sequence"/>
</dbReference>
<feature type="region of interest" description="Disordered" evidence="1">
    <location>
        <begin position="212"/>
        <end position="245"/>
    </location>
</feature>
<feature type="transmembrane region" description="Helical" evidence="2">
    <location>
        <begin position="12"/>
        <end position="34"/>
    </location>
</feature>
<dbReference type="EMBL" id="KN834844">
    <property type="protein sequence ID" value="KIK52378.1"/>
    <property type="molecule type" value="Genomic_DNA"/>
</dbReference>
<feature type="transmembrane region" description="Helical" evidence="2">
    <location>
        <begin position="46"/>
        <end position="67"/>
    </location>
</feature>
<accession>A0A0D0CBU1</accession>
<evidence type="ECO:0000313" key="4">
    <source>
        <dbReference type="Proteomes" id="UP000053593"/>
    </source>
</evidence>
<evidence type="ECO:0000256" key="1">
    <source>
        <dbReference type="SAM" id="MobiDB-lite"/>
    </source>
</evidence>
<keyword evidence="2" id="KW-0472">Membrane</keyword>
<dbReference type="AlphaFoldDB" id="A0A0D0CBU1"/>
<name>A0A0D0CBU1_9AGAR</name>
<dbReference type="OrthoDB" id="10265923at2759"/>
<feature type="transmembrane region" description="Helical" evidence="2">
    <location>
        <begin position="101"/>
        <end position="124"/>
    </location>
</feature>
<keyword evidence="4" id="KW-1185">Reference proteome</keyword>
<feature type="transmembrane region" description="Helical" evidence="2">
    <location>
        <begin position="154"/>
        <end position="173"/>
    </location>
</feature>
<dbReference type="HOGENOM" id="CLU_1082036_0_0_1"/>
<proteinExistence type="predicted"/>
<organism evidence="3 4">
    <name type="scientific">Collybiopsis luxurians FD-317 M1</name>
    <dbReference type="NCBI Taxonomy" id="944289"/>
    <lineage>
        <taxon>Eukaryota</taxon>
        <taxon>Fungi</taxon>
        <taxon>Dikarya</taxon>
        <taxon>Basidiomycota</taxon>
        <taxon>Agaricomycotina</taxon>
        <taxon>Agaricomycetes</taxon>
        <taxon>Agaricomycetidae</taxon>
        <taxon>Agaricales</taxon>
        <taxon>Marasmiineae</taxon>
        <taxon>Omphalotaceae</taxon>
        <taxon>Collybiopsis</taxon>
        <taxon>Collybiopsis luxurians</taxon>
    </lineage>
</organism>